<proteinExistence type="predicted"/>
<evidence type="ECO:0000313" key="2">
    <source>
        <dbReference type="Proteomes" id="UP000704712"/>
    </source>
</evidence>
<comment type="caution">
    <text evidence="1">The sequence shown here is derived from an EMBL/GenBank/DDBJ whole genome shotgun (WGS) entry which is preliminary data.</text>
</comment>
<dbReference type="Proteomes" id="UP000704712">
    <property type="component" value="Unassembled WGS sequence"/>
</dbReference>
<dbReference type="AlphaFoldDB" id="A0A8S9U254"/>
<dbReference type="EMBL" id="JAACNO010002467">
    <property type="protein sequence ID" value="KAF4132984.1"/>
    <property type="molecule type" value="Genomic_DNA"/>
</dbReference>
<organism evidence="1 2">
    <name type="scientific">Phytophthora infestans</name>
    <name type="common">Potato late blight agent</name>
    <name type="synonym">Botrytis infestans</name>
    <dbReference type="NCBI Taxonomy" id="4787"/>
    <lineage>
        <taxon>Eukaryota</taxon>
        <taxon>Sar</taxon>
        <taxon>Stramenopiles</taxon>
        <taxon>Oomycota</taxon>
        <taxon>Peronosporomycetes</taxon>
        <taxon>Peronosporales</taxon>
        <taxon>Peronosporaceae</taxon>
        <taxon>Phytophthora</taxon>
    </lineage>
</organism>
<protein>
    <submittedName>
        <fullName evidence="1">Uncharacterized protein</fullName>
    </submittedName>
</protein>
<sequence>MPFIKKTLLMWALQPFAPQAVRVYGKRDTIEVVAPTCERLLDCKQPLLVAGSAQYIMDSIGPSVLLKKPTGMPLSACNCESAPPTHACLVSVVTMSG</sequence>
<evidence type="ECO:0000313" key="1">
    <source>
        <dbReference type="EMBL" id="KAF4132984.1"/>
    </source>
</evidence>
<name>A0A8S9U254_PHYIN</name>
<reference evidence="1" key="1">
    <citation type="submission" date="2020-03" db="EMBL/GenBank/DDBJ databases">
        <title>Hybrid Assembly of Korean Phytophthora infestans isolates.</title>
        <authorList>
            <person name="Prokchorchik M."/>
            <person name="Lee Y."/>
            <person name="Seo J."/>
            <person name="Cho J.-H."/>
            <person name="Park Y.-E."/>
            <person name="Jang D.-C."/>
            <person name="Im J.-S."/>
            <person name="Choi J.-G."/>
            <person name="Park H.-J."/>
            <person name="Lee G.-B."/>
            <person name="Lee Y.-G."/>
            <person name="Hong S.-Y."/>
            <person name="Cho K."/>
            <person name="Sohn K.H."/>
        </authorList>
    </citation>
    <scope>NUCLEOTIDE SEQUENCE</scope>
    <source>
        <strain evidence="1">KR_2_A2</strain>
    </source>
</reference>
<accession>A0A8S9U254</accession>
<gene>
    <name evidence="1" type="ORF">GN958_ATG17740</name>
</gene>